<dbReference type="Gene3D" id="2.115.10.20">
    <property type="entry name" value="Glycosyl hydrolase domain, family 43"/>
    <property type="match status" value="1"/>
</dbReference>
<comment type="caution">
    <text evidence="8">The sequence shown here is derived from an EMBL/GenBank/DDBJ whole genome shotgun (WGS) entry which is preliminary data.</text>
</comment>
<gene>
    <name evidence="8" type="ORF">BJY01DRAFT_225617</name>
</gene>
<dbReference type="PANTHER" id="PTHR22925">
    <property type="entry name" value="GLYCOSYL HYDROLASE 43 FAMILY MEMBER"/>
    <property type="match status" value="1"/>
</dbReference>
<evidence type="ECO:0000256" key="6">
    <source>
        <dbReference type="SAM" id="SignalP"/>
    </source>
</evidence>
<accession>A0ABR4IZU1</accession>
<proteinExistence type="inferred from homology"/>
<dbReference type="GO" id="GO:0016787">
    <property type="term" value="F:hydrolase activity"/>
    <property type="evidence" value="ECO:0007669"/>
    <property type="project" value="UniProtKB-KW"/>
</dbReference>
<sequence>MKMIYPTRWFSGALLLASCSRAAFEIVPGATWTATNTGEHIQAHGFGIIEENGIYYMIGEEKTDGALFQAVNCYSSRDLLEWSFEGRLLTRDDDSDGDLGPNRIIERPKVIKNDQTGKYVLWLHVDSTDYKDARTGVAVGDSVCGEYEYQGSFRPLDKQSRDIGLFKDGDGKGYLLSEDREYGTRIMKLTDDYLGVEEITFGWTDFVESPALVKRGDTYYIFGSHLTGWNANDNVYSTATSLSGPWSAWSNFAPAGTNTYTSQTNYILPLGSGAIYMGDRWVSQNLAASTYIWLPLSIDGTSVSMEWYDSWSVDVAAGSWSPGASAIAELEGESDGVLSGGARVVSCSQCSGDSAAGYIGGDTSDGAVTFEVEVDAAAAGPVTLVVRYVNGDTAQRFAAVEVNGHAQTVAFLSTALLGDTAGSSVVHVKLEAGKNVVKISGASGWGPDVDVLVV</sequence>
<evidence type="ECO:0000313" key="9">
    <source>
        <dbReference type="Proteomes" id="UP001610446"/>
    </source>
</evidence>
<evidence type="ECO:0000256" key="2">
    <source>
        <dbReference type="ARBA" id="ARBA00022729"/>
    </source>
</evidence>
<organism evidence="8 9">
    <name type="scientific">Aspergillus pseudoustus</name>
    <dbReference type="NCBI Taxonomy" id="1810923"/>
    <lineage>
        <taxon>Eukaryota</taxon>
        <taxon>Fungi</taxon>
        <taxon>Dikarya</taxon>
        <taxon>Ascomycota</taxon>
        <taxon>Pezizomycotina</taxon>
        <taxon>Eurotiomycetes</taxon>
        <taxon>Eurotiomycetidae</taxon>
        <taxon>Eurotiales</taxon>
        <taxon>Aspergillaceae</taxon>
        <taxon>Aspergillus</taxon>
        <taxon>Aspergillus subgen. Nidulantes</taxon>
    </lineage>
</organism>
<dbReference type="SUPFAM" id="SSF75005">
    <property type="entry name" value="Arabinanase/levansucrase/invertase"/>
    <property type="match status" value="1"/>
</dbReference>
<dbReference type="CDD" id="cd04081">
    <property type="entry name" value="CBM35_galactosidase-like"/>
    <property type="match status" value="1"/>
</dbReference>
<keyword evidence="2 6" id="KW-0732">Signal</keyword>
<feature type="signal peptide" evidence="6">
    <location>
        <begin position="1"/>
        <end position="22"/>
    </location>
</feature>
<dbReference type="PROSITE" id="PS51175">
    <property type="entry name" value="CBM6"/>
    <property type="match status" value="1"/>
</dbReference>
<keyword evidence="4 5" id="KW-0326">Glycosidase</keyword>
<dbReference type="EMBL" id="JBFXLU010000252">
    <property type="protein sequence ID" value="KAL2833072.1"/>
    <property type="molecule type" value="Genomic_DNA"/>
</dbReference>
<dbReference type="CDD" id="cd18821">
    <property type="entry name" value="GH43_Pc3Gal43A-like"/>
    <property type="match status" value="1"/>
</dbReference>
<evidence type="ECO:0000259" key="7">
    <source>
        <dbReference type="PROSITE" id="PS51175"/>
    </source>
</evidence>
<evidence type="ECO:0000256" key="1">
    <source>
        <dbReference type="ARBA" id="ARBA00009865"/>
    </source>
</evidence>
<dbReference type="SUPFAM" id="SSF49785">
    <property type="entry name" value="Galactose-binding domain-like"/>
    <property type="match status" value="1"/>
</dbReference>
<dbReference type="PROSITE" id="PS51257">
    <property type="entry name" value="PROKAR_LIPOPROTEIN"/>
    <property type="match status" value="1"/>
</dbReference>
<keyword evidence="9" id="KW-1185">Reference proteome</keyword>
<dbReference type="Proteomes" id="UP001610446">
    <property type="component" value="Unassembled WGS sequence"/>
</dbReference>
<dbReference type="InterPro" id="IPR008979">
    <property type="entry name" value="Galactose-bd-like_sf"/>
</dbReference>
<evidence type="ECO:0000256" key="5">
    <source>
        <dbReference type="RuleBase" id="RU361187"/>
    </source>
</evidence>
<protein>
    <submittedName>
        <fullName evidence="8">Glycosyl hydrolase</fullName>
    </submittedName>
</protein>
<reference evidence="8 9" key="1">
    <citation type="submission" date="2024-07" db="EMBL/GenBank/DDBJ databases">
        <title>Section-level genome sequencing and comparative genomics of Aspergillus sections Usti and Cavernicolus.</title>
        <authorList>
            <consortium name="Lawrence Berkeley National Laboratory"/>
            <person name="Nybo J.L."/>
            <person name="Vesth T.C."/>
            <person name="Theobald S."/>
            <person name="Frisvad J.C."/>
            <person name="Larsen T.O."/>
            <person name="Kjaerboelling I."/>
            <person name="Rothschild-Mancinelli K."/>
            <person name="Lyhne E.K."/>
            <person name="Kogle M.E."/>
            <person name="Barry K."/>
            <person name="Clum A."/>
            <person name="Na H."/>
            <person name="Ledsgaard L."/>
            <person name="Lin J."/>
            <person name="Lipzen A."/>
            <person name="Kuo A."/>
            <person name="Riley R."/>
            <person name="Mondo S."/>
            <person name="Labutti K."/>
            <person name="Haridas S."/>
            <person name="Pangalinan J."/>
            <person name="Salamov A.A."/>
            <person name="Simmons B.A."/>
            <person name="Magnuson J.K."/>
            <person name="Chen J."/>
            <person name="Drula E."/>
            <person name="Henrissat B."/>
            <person name="Wiebenga A."/>
            <person name="Lubbers R.J."/>
            <person name="Gomes A.C."/>
            <person name="Makela M.R."/>
            <person name="Stajich J."/>
            <person name="Grigoriev I.V."/>
            <person name="Mortensen U.H."/>
            <person name="De Vries R.P."/>
            <person name="Baker S.E."/>
            <person name="Andersen M.R."/>
        </authorList>
    </citation>
    <scope>NUCLEOTIDE SEQUENCE [LARGE SCALE GENOMIC DNA]</scope>
    <source>
        <strain evidence="8 9">CBS 123904</strain>
    </source>
</reference>
<feature type="domain" description="CBM6" evidence="7">
    <location>
        <begin position="328"/>
        <end position="454"/>
    </location>
</feature>
<keyword evidence="3 5" id="KW-0378">Hydrolase</keyword>
<feature type="chain" id="PRO_5046382226" evidence="6">
    <location>
        <begin position="23"/>
        <end position="454"/>
    </location>
</feature>
<dbReference type="InterPro" id="IPR006710">
    <property type="entry name" value="Glyco_hydro_43"/>
</dbReference>
<dbReference type="PANTHER" id="PTHR22925:SF3">
    <property type="entry name" value="GLYCOSYL HYDROLASE FAMILY PROTEIN 43"/>
    <property type="match status" value="1"/>
</dbReference>
<name>A0ABR4IZU1_9EURO</name>
<evidence type="ECO:0000256" key="3">
    <source>
        <dbReference type="ARBA" id="ARBA00022801"/>
    </source>
</evidence>
<dbReference type="InterPro" id="IPR005084">
    <property type="entry name" value="CBM6"/>
</dbReference>
<dbReference type="Gene3D" id="2.60.120.260">
    <property type="entry name" value="Galactose-binding domain-like"/>
    <property type="match status" value="1"/>
</dbReference>
<comment type="similarity">
    <text evidence="1 5">Belongs to the glycosyl hydrolase 43 family.</text>
</comment>
<evidence type="ECO:0000256" key="4">
    <source>
        <dbReference type="ARBA" id="ARBA00023295"/>
    </source>
</evidence>
<evidence type="ECO:0000313" key="8">
    <source>
        <dbReference type="EMBL" id="KAL2833072.1"/>
    </source>
</evidence>
<dbReference type="Pfam" id="PF04616">
    <property type="entry name" value="Glyco_hydro_43"/>
    <property type="match status" value="1"/>
</dbReference>
<dbReference type="InterPro" id="IPR023296">
    <property type="entry name" value="Glyco_hydro_beta-prop_sf"/>
</dbReference>